<evidence type="ECO:0000313" key="2">
    <source>
        <dbReference type="Proteomes" id="UP000519897"/>
    </source>
</evidence>
<keyword evidence="2" id="KW-1185">Reference proteome</keyword>
<name>A0A7W6LIG4_9HYPH</name>
<organism evidence="1 2">
    <name type="scientific">Rhizobium rhizoryzae</name>
    <dbReference type="NCBI Taxonomy" id="451876"/>
    <lineage>
        <taxon>Bacteria</taxon>
        <taxon>Pseudomonadati</taxon>
        <taxon>Pseudomonadota</taxon>
        <taxon>Alphaproteobacteria</taxon>
        <taxon>Hyphomicrobiales</taxon>
        <taxon>Rhizobiaceae</taxon>
        <taxon>Rhizobium/Agrobacterium group</taxon>
        <taxon>Rhizobium</taxon>
    </lineage>
</organism>
<dbReference type="RefSeq" id="WP_165133498.1">
    <property type="nucleotide sequence ID" value="NZ_CP049250.1"/>
</dbReference>
<accession>A0A7W6LIG4</accession>
<comment type="caution">
    <text evidence="1">The sequence shown here is derived from an EMBL/GenBank/DDBJ whole genome shotgun (WGS) entry which is preliminary data.</text>
</comment>
<evidence type="ECO:0000313" key="1">
    <source>
        <dbReference type="EMBL" id="MBB4143651.1"/>
    </source>
</evidence>
<dbReference type="AlphaFoldDB" id="A0A7W6LIG4"/>
<dbReference type="EMBL" id="JACIEC010000001">
    <property type="protein sequence ID" value="MBB4143651.1"/>
    <property type="molecule type" value="Genomic_DNA"/>
</dbReference>
<proteinExistence type="predicted"/>
<protein>
    <submittedName>
        <fullName evidence="1">Uncharacterized protein</fullName>
    </submittedName>
</protein>
<sequence length="100" mass="11013">MDDLRSMKHSKIETDLDRVSALEARIVVLEIVSMSALAMAMDTSENADTEAARGMAGLIVDTVNQRCDELGVSDQTRKAARDYANRLLGVAMESLYPKQH</sequence>
<dbReference type="Proteomes" id="UP000519897">
    <property type="component" value="Unassembled WGS sequence"/>
</dbReference>
<gene>
    <name evidence="1" type="ORF">GGQ72_002150</name>
</gene>
<reference evidence="1 2" key="1">
    <citation type="submission" date="2020-08" db="EMBL/GenBank/DDBJ databases">
        <title>Genomic Encyclopedia of Type Strains, Phase IV (KMG-IV): sequencing the most valuable type-strain genomes for metagenomic binning, comparative biology and taxonomic classification.</title>
        <authorList>
            <person name="Goeker M."/>
        </authorList>
    </citation>
    <scope>NUCLEOTIDE SEQUENCE [LARGE SCALE GENOMIC DNA]</scope>
    <source>
        <strain evidence="1 2">DSM 29514</strain>
    </source>
</reference>